<dbReference type="SMART" id="SM01192">
    <property type="entry name" value="Enolase_C"/>
    <property type="match status" value="1"/>
</dbReference>
<feature type="region of interest" description="Disordered" evidence="6">
    <location>
        <begin position="262"/>
        <end position="321"/>
    </location>
</feature>
<feature type="domain" description="Enolase C-terminal TIM barrel" evidence="7">
    <location>
        <begin position="915"/>
        <end position="1203"/>
    </location>
</feature>
<gene>
    <name evidence="8" type="ORF">PTSG_13122</name>
</gene>
<sequence>MTTHTPDRKAATSYHHNITTNEYVVHLAGDLDAITSDLRQAFRTLGAPVPTHEIVKMAQLLLAATSGPNRTYHSTQHVYDTARLDEERDVVTFLAALFQDIVYLQLDECIAPFLLPILRRSRLFSLPLDSVTHSASTGRRPSDKKELNAEGLTTPDDASSSAASTSSNHQGTLLTDDELVQYIEDSPCLVGSTSKALTHRSGELSHPSHIVLMAGKDLADSWGFVTAVSNNDDDDKRAKTAKCNANRDCELGLEQVCSGEDTAKTQDSRCSSNSKYSSNSNSSSSSSSENSSSSYSNSSSKYKIDGRRSNGTSIDNGNNAIPRHKCRRTLVPVSAAEQDLISRRLAAIDTWWMTRKPCARKSGGHGGEVEDAEAEQEACVLSESSVAARRMLGQQLCYRVFGFVPGEVLPFDIGTRGMNEFLSCVVAMDMLAPWLDDVQLLHVCACIKATVHFGGRSSITTLYERCAEAMSTDLQLDVLWTSRDIHESTRYIVECACNVAARDVSNMAARDTRVFLANTWRLLPEQHAQLRSRMTFTLTEWMGAMLHQLTFFQHLETKPFLIFPRFAQCRSREEQQRLEESAVRNLRRGAAYVACRLVTASIMHAVLARGHLAKDSTPLFAFLPNGMGGPVPAELMDLHDREGDEEEEEEQHGHDTFGLGTTPPPSRPSSRRQHVARGFDCVDDDGCTPWHEYTEALLMHGFDDLGGADCDVSACEASLMVFRSILRECDGGGDTREVKGGRRDAGAAAGAGFDGSSDNKACFAQCVRASVAYYEGKLDLYAFLRQMPRSAVDAMTLFVCGVCSYFRKRAHDPVISELLQRPAVSACGKEDAIGVTLKCHVHCASRNLATVLHTPEKSLSGLSLRRLVAVEAALSEHKTPATSAVSLLCLRSLASFEHTSIFSQAAKFRADPHSPTRLPTPMCLAFAPALAPGKLKIRRVYVRCPRLFPALKAHRTLAELERHLRQHITRSKTGALTANYTDSGHLAPTFDKLDQALDAVREASKAAGLTLGTDVFMVLDIGAHVLFEHNKGKYEITQGGLKTPQDWCDELLSIVHNENNGIAMVIDPFRPQDEMWKTFAEGVKDSHVDICSAVGDDLDVSDDACSNALTARVYTPPPTHPISVHMETVGAWSMQNLNAVLAHDTPALDNDNPDTVDIAAAMRAPFMTCLLPSRHPRTHDRLLALERELKDMGVWAPASRINASADRRLSARPNTTSSDGDGDGSDKTRLPTLADGDEGDGGDDGAPPAAVRPKPKRH</sequence>
<keyword evidence="5" id="KW-0456">Lyase</keyword>
<dbReference type="eggNOG" id="KOG2670">
    <property type="taxonomic scope" value="Eukaryota"/>
</dbReference>
<dbReference type="EC" id="4.2.1.11" evidence="3"/>
<proteinExistence type="inferred from homology"/>
<dbReference type="InterPro" id="IPR020810">
    <property type="entry name" value="Enolase_C"/>
</dbReference>
<comment type="similarity">
    <text evidence="2">Belongs to the enolase family.</text>
</comment>
<dbReference type="STRING" id="946362.F2URE8"/>
<evidence type="ECO:0000256" key="5">
    <source>
        <dbReference type="ARBA" id="ARBA00023239"/>
    </source>
</evidence>
<feature type="region of interest" description="Disordered" evidence="6">
    <location>
        <begin position="132"/>
        <end position="170"/>
    </location>
</feature>
<dbReference type="Proteomes" id="UP000007799">
    <property type="component" value="Unassembled WGS sequence"/>
</dbReference>
<dbReference type="Pfam" id="PF00113">
    <property type="entry name" value="Enolase_C"/>
    <property type="match status" value="1"/>
</dbReference>
<dbReference type="OrthoDB" id="10009078at2759"/>
<feature type="compositionally biased region" description="Polar residues" evidence="6">
    <location>
        <begin position="309"/>
        <end position="319"/>
    </location>
</feature>
<dbReference type="Gene3D" id="3.20.20.120">
    <property type="entry name" value="Enolase-like C-terminal domain"/>
    <property type="match status" value="1"/>
</dbReference>
<keyword evidence="9" id="KW-1185">Reference proteome</keyword>
<evidence type="ECO:0000256" key="3">
    <source>
        <dbReference type="ARBA" id="ARBA00012058"/>
    </source>
</evidence>
<feature type="region of interest" description="Disordered" evidence="6">
    <location>
        <begin position="640"/>
        <end position="673"/>
    </location>
</feature>
<dbReference type="GO" id="GO:0004634">
    <property type="term" value="F:phosphopyruvate hydratase activity"/>
    <property type="evidence" value="ECO:0007669"/>
    <property type="project" value="UniProtKB-EC"/>
</dbReference>
<feature type="compositionally biased region" description="Low complexity" evidence="6">
    <location>
        <begin position="271"/>
        <end position="301"/>
    </location>
</feature>
<dbReference type="GeneID" id="16068840"/>
<evidence type="ECO:0000313" key="9">
    <source>
        <dbReference type="Proteomes" id="UP000007799"/>
    </source>
</evidence>
<feature type="region of interest" description="Disordered" evidence="6">
    <location>
        <begin position="1206"/>
        <end position="1258"/>
    </location>
</feature>
<dbReference type="PANTHER" id="PTHR11902">
    <property type="entry name" value="ENOLASE"/>
    <property type="match status" value="1"/>
</dbReference>
<dbReference type="KEGG" id="sre:PTSG_13122"/>
<dbReference type="InParanoid" id="F2URE8"/>
<dbReference type="AlphaFoldDB" id="F2URE8"/>
<dbReference type="GO" id="GO:0006096">
    <property type="term" value="P:glycolytic process"/>
    <property type="evidence" value="ECO:0007669"/>
    <property type="project" value="UniProtKB-UniPathway"/>
</dbReference>
<dbReference type="InterPro" id="IPR036849">
    <property type="entry name" value="Enolase-like_C_sf"/>
</dbReference>
<evidence type="ECO:0000259" key="7">
    <source>
        <dbReference type="SMART" id="SM01192"/>
    </source>
</evidence>
<feature type="compositionally biased region" description="Low complexity" evidence="6">
    <location>
        <begin position="158"/>
        <end position="167"/>
    </location>
</feature>
<dbReference type="PANTHER" id="PTHR11902:SF30">
    <property type="entry name" value="ENOLASE 4"/>
    <property type="match status" value="1"/>
</dbReference>
<accession>F2URE8</accession>
<organism evidence="9">
    <name type="scientific">Salpingoeca rosetta (strain ATCC 50818 / BSB-021)</name>
    <dbReference type="NCBI Taxonomy" id="946362"/>
    <lineage>
        <taxon>Eukaryota</taxon>
        <taxon>Choanoflagellata</taxon>
        <taxon>Craspedida</taxon>
        <taxon>Salpingoecidae</taxon>
        <taxon>Salpingoeca</taxon>
    </lineage>
</organism>
<dbReference type="InterPro" id="IPR000941">
    <property type="entry name" value="Enolase"/>
</dbReference>
<dbReference type="GO" id="GO:0000287">
    <property type="term" value="F:magnesium ion binding"/>
    <property type="evidence" value="ECO:0007669"/>
    <property type="project" value="InterPro"/>
</dbReference>
<dbReference type="UniPathway" id="UPA00109">
    <property type="reaction ID" value="UER00187"/>
</dbReference>
<evidence type="ECO:0000256" key="4">
    <source>
        <dbReference type="ARBA" id="ARBA00023152"/>
    </source>
</evidence>
<keyword evidence="4" id="KW-0324">Glycolysis</keyword>
<protein>
    <recommendedName>
        <fullName evidence="3">phosphopyruvate hydratase</fullName>
        <ecNumber evidence="3">4.2.1.11</ecNumber>
    </recommendedName>
</protein>
<evidence type="ECO:0000256" key="2">
    <source>
        <dbReference type="ARBA" id="ARBA00009604"/>
    </source>
</evidence>
<dbReference type="SUPFAM" id="SSF51604">
    <property type="entry name" value="Enolase C-terminal domain-like"/>
    <property type="match status" value="1"/>
</dbReference>
<dbReference type="RefSeq" id="XP_004988313.1">
    <property type="nucleotide sequence ID" value="XM_004988256.1"/>
</dbReference>
<evidence type="ECO:0000256" key="6">
    <source>
        <dbReference type="SAM" id="MobiDB-lite"/>
    </source>
</evidence>
<dbReference type="EMBL" id="GL832991">
    <property type="protein sequence ID" value="EGD80251.1"/>
    <property type="molecule type" value="Genomic_DNA"/>
</dbReference>
<dbReference type="GO" id="GO:0000015">
    <property type="term" value="C:phosphopyruvate hydratase complex"/>
    <property type="evidence" value="ECO:0007669"/>
    <property type="project" value="InterPro"/>
</dbReference>
<name>F2URE8_SALR5</name>
<evidence type="ECO:0000313" key="8">
    <source>
        <dbReference type="EMBL" id="EGD80251.1"/>
    </source>
</evidence>
<evidence type="ECO:0000256" key="1">
    <source>
        <dbReference type="ARBA" id="ARBA00005031"/>
    </source>
</evidence>
<comment type="pathway">
    <text evidence="1">Carbohydrate degradation; glycolysis; pyruvate from D-glyceraldehyde 3-phosphate: step 4/5.</text>
</comment>
<reference evidence="8" key="1">
    <citation type="submission" date="2009-08" db="EMBL/GenBank/DDBJ databases">
        <title>Annotation of Salpingoeca rosetta.</title>
        <authorList>
            <consortium name="The Broad Institute Genome Sequencing Platform"/>
            <person name="Russ C."/>
            <person name="Cuomo C."/>
            <person name="Burger G."/>
            <person name="Gray M.W."/>
            <person name="Holland P.W.H."/>
            <person name="King N."/>
            <person name="Lang F.B.F."/>
            <person name="Roger A.J."/>
            <person name="Ruiz-Trillo I."/>
            <person name="Young S.K."/>
            <person name="Zeng Q."/>
            <person name="Gargeya S."/>
            <person name="Alvarado L."/>
            <person name="Berlin A."/>
            <person name="Chapman S.B."/>
            <person name="Chen Z."/>
            <person name="Freedman E."/>
            <person name="Gellesch M."/>
            <person name="Goldberg J."/>
            <person name="Griggs A."/>
            <person name="Gujja S."/>
            <person name="Heilman E."/>
            <person name="Heiman D."/>
            <person name="Howarth C."/>
            <person name="Mehta T."/>
            <person name="Neiman D."/>
            <person name="Pearson M."/>
            <person name="Roberts A."/>
            <person name="Saif S."/>
            <person name="Shea T."/>
            <person name="Shenoy N."/>
            <person name="Sisk P."/>
            <person name="Stolte C."/>
            <person name="Sykes S."/>
            <person name="White J."/>
            <person name="Yandava C."/>
            <person name="Haas B."/>
            <person name="Nusbaum C."/>
            <person name="Birren B."/>
        </authorList>
    </citation>
    <scope>NUCLEOTIDE SEQUENCE [LARGE SCALE GENOMIC DNA]</scope>
    <source>
        <strain evidence="8">ATCC 50818</strain>
    </source>
</reference>